<dbReference type="EMBL" id="JAAGLI010001036">
    <property type="protein sequence ID" value="NEA28411.1"/>
    <property type="molecule type" value="Genomic_DNA"/>
</dbReference>
<dbReference type="AlphaFoldDB" id="A0A6L9QSK2"/>
<dbReference type="Proteomes" id="UP000475532">
    <property type="component" value="Unassembled WGS sequence"/>
</dbReference>
<keyword evidence="1" id="KW-0812">Transmembrane</keyword>
<name>A0A6L9QSK2_9ACTN</name>
<evidence type="ECO:0008006" key="4">
    <source>
        <dbReference type="Google" id="ProtNLM"/>
    </source>
</evidence>
<proteinExistence type="predicted"/>
<dbReference type="SUPFAM" id="SSF69304">
    <property type="entry name" value="Tricorn protease N-terminal domain"/>
    <property type="match status" value="1"/>
</dbReference>
<keyword evidence="1" id="KW-0472">Membrane</keyword>
<organism evidence="2 3">
    <name type="scientific">Actinomadura bangladeshensis</name>
    <dbReference type="NCBI Taxonomy" id="453573"/>
    <lineage>
        <taxon>Bacteria</taxon>
        <taxon>Bacillati</taxon>
        <taxon>Actinomycetota</taxon>
        <taxon>Actinomycetes</taxon>
        <taxon>Streptosporangiales</taxon>
        <taxon>Thermomonosporaceae</taxon>
        <taxon>Actinomadura</taxon>
    </lineage>
</organism>
<evidence type="ECO:0000256" key="1">
    <source>
        <dbReference type="SAM" id="Phobius"/>
    </source>
</evidence>
<sequence>MSDDLDRALRGTLATAAQEAPSVRPELLDRVEAVRRGRRRRKMAAAALGTAVVVGGAGVFGTQFGTGDDTVPVAAAGALKPVARADLGAPVKVREKWPDAVRKLPARLPNGSRLQPVALLDGDVLVGTTESSLQRPDRLWSYDLGARRAKVITNIVIPRGSKIFASDFAVGGGQVVWWLSYRVDGRDTVEIWGAPVAGGTAHKIVGMPGAEVSTLLIDGDDIVWGMSDGVYKVPLTGGAPAKIPGTEGFGIVSWPWIGSPAPYETKLGYVQYRTLKNVRTGERREARLAPFKGAWTCDVTWCVGGPASGVRYDGGMPPVAVQSRDGKAGRTLPDKGDVLAPATSVVYGRFLPYYPDGPVTKTHFLYDIQTRKVLDTGIRRDGEVLGARTNRRDPQSFLTDDGGTTLVDFSKIG</sequence>
<feature type="transmembrane region" description="Helical" evidence="1">
    <location>
        <begin position="43"/>
        <end position="61"/>
    </location>
</feature>
<protein>
    <recommendedName>
        <fullName evidence="4">WD40 repeat domain-containing protein</fullName>
    </recommendedName>
</protein>
<evidence type="ECO:0000313" key="3">
    <source>
        <dbReference type="Proteomes" id="UP000475532"/>
    </source>
</evidence>
<keyword evidence="1" id="KW-1133">Transmembrane helix</keyword>
<evidence type="ECO:0000313" key="2">
    <source>
        <dbReference type="EMBL" id="NEA28411.1"/>
    </source>
</evidence>
<accession>A0A6L9QSK2</accession>
<dbReference type="RefSeq" id="WP_163062866.1">
    <property type="nucleotide sequence ID" value="NZ_JAAGLI010001036.1"/>
</dbReference>
<comment type="caution">
    <text evidence="2">The sequence shown here is derived from an EMBL/GenBank/DDBJ whole genome shotgun (WGS) entry which is preliminary data.</text>
</comment>
<reference evidence="2 3" key="1">
    <citation type="submission" date="2020-01" db="EMBL/GenBank/DDBJ databases">
        <title>Insect and environment-associated Actinomycetes.</title>
        <authorList>
            <person name="Currrie C."/>
            <person name="Chevrette M."/>
            <person name="Carlson C."/>
            <person name="Stubbendieck R."/>
            <person name="Wendt-Pienkowski E."/>
        </authorList>
    </citation>
    <scope>NUCLEOTIDE SEQUENCE [LARGE SCALE GENOMIC DNA]</scope>
    <source>
        <strain evidence="2 3">SID10258</strain>
    </source>
</reference>
<gene>
    <name evidence="2" type="ORF">G3I70_38835</name>
</gene>